<dbReference type="PANTHER" id="PTHR30561:SF1">
    <property type="entry name" value="MULTIDRUG TRANSPORTER EMRE"/>
    <property type="match status" value="1"/>
</dbReference>
<evidence type="ECO:0000256" key="10">
    <source>
        <dbReference type="SAM" id="Phobius"/>
    </source>
</evidence>
<feature type="transmembrane region" description="Helical" evidence="10">
    <location>
        <begin position="5"/>
        <end position="25"/>
    </location>
</feature>
<evidence type="ECO:0000256" key="1">
    <source>
        <dbReference type="ARBA" id="ARBA00004651"/>
    </source>
</evidence>
<proteinExistence type="inferred from homology"/>
<keyword evidence="2" id="KW-0813">Transport</keyword>
<keyword evidence="12" id="KW-1185">Reference proteome</keyword>
<dbReference type="InterPro" id="IPR000390">
    <property type="entry name" value="Small_drug/metabolite_transptr"/>
</dbReference>
<gene>
    <name evidence="11" type="ORF">MNR06_04410</name>
</gene>
<evidence type="ECO:0000256" key="8">
    <source>
        <dbReference type="RuleBase" id="RU003942"/>
    </source>
</evidence>
<feature type="region of interest" description="Disordered" evidence="9">
    <location>
        <begin position="117"/>
        <end position="145"/>
    </location>
</feature>
<protein>
    <submittedName>
        <fullName evidence="11">Multidrug efflux SMR transporter</fullName>
    </submittedName>
</protein>
<feature type="transmembrane region" description="Helical" evidence="10">
    <location>
        <begin position="59"/>
        <end position="80"/>
    </location>
</feature>
<dbReference type="EMBL" id="CP093442">
    <property type="protein sequence ID" value="UOF02195.1"/>
    <property type="molecule type" value="Genomic_DNA"/>
</dbReference>
<evidence type="ECO:0000256" key="9">
    <source>
        <dbReference type="SAM" id="MobiDB-lite"/>
    </source>
</evidence>
<dbReference type="InterPro" id="IPR037185">
    <property type="entry name" value="EmrE-like"/>
</dbReference>
<sequence length="145" mass="15576">MAMAYLYLAMAIVFEVIGTITMKYSEGFTKVLPVIMTVICHGICFVALAVALKSLPVSLAYAIWAGVGTAIMALIGLFMFNEPLPIQKVLATSLIIAGVVMLNFADTKSEKVEQVAKIESSSLSPEKNVVVEEPTSPYQQDQNAG</sequence>
<organism evidence="11 12">
    <name type="scientific">Bdellovibrio reynosensis</name>
    <dbReference type="NCBI Taxonomy" id="2835041"/>
    <lineage>
        <taxon>Bacteria</taxon>
        <taxon>Pseudomonadati</taxon>
        <taxon>Bdellovibrionota</taxon>
        <taxon>Bdellovibrionia</taxon>
        <taxon>Bdellovibrionales</taxon>
        <taxon>Pseudobdellovibrionaceae</taxon>
        <taxon>Bdellovibrio</taxon>
    </lineage>
</organism>
<reference evidence="11" key="1">
    <citation type="submission" date="2022-03" db="EMBL/GenBank/DDBJ databases">
        <title>Genome Identification and Characterization of new species Bdellovibrio reynosense LBG001 sp. nov. from a Mexico soil sample.</title>
        <authorList>
            <person name="Camilli A."/>
            <person name="Ajao Y."/>
            <person name="Guo X."/>
        </authorList>
    </citation>
    <scope>NUCLEOTIDE SEQUENCE</scope>
    <source>
        <strain evidence="11">LBG001</strain>
    </source>
</reference>
<dbReference type="RefSeq" id="WP_243539084.1">
    <property type="nucleotide sequence ID" value="NZ_CP093442.1"/>
</dbReference>
<keyword evidence="3" id="KW-1003">Cell membrane</keyword>
<evidence type="ECO:0000256" key="2">
    <source>
        <dbReference type="ARBA" id="ARBA00022448"/>
    </source>
</evidence>
<keyword evidence="4 8" id="KW-0812">Transmembrane</keyword>
<dbReference type="SUPFAM" id="SSF103481">
    <property type="entry name" value="Multidrug resistance efflux transporter EmrE"/>
    <property type="match status" value="1"/>
</dbReference>
<evidence type="ECO:0000313" key="12">
    <source>
        <dbReference type="Proteomes" id="UP000830116"/>
    </source>
</evidence>
<name>A0ABY4CB76_9BACT</name>
<dbReference type="Proteomes" id="UP000830116">
    <property type="component" value="Chromosome"/>
</dbReference>
<feature type="transmembrane region" description="Helical" evidence="10">
    <location>
        <begin position="31"/>
        <end position="52"/>
    </location>
</feature>
<keyword evidence="6 10" id="KW-0472">Membrane</keyword>
<feature type="transmembrane region" description="Helical" evidence="10">
    <location>
        <begin position="86"/>
        <end position="105"/>
    </location>
</feature>
<dbReference type="Gene3D" id="1.10.3730.20">
    <property type="match status" value="1"/>
</dbReference>
<dbReference type="InterPro" id="IPR045324">
    <property type="entry name" value="Small_multidrug_res"/>
</dbReference>
<evidence type="ECO:0000256" key="5">
    <source>
        <dbReference type="ARBA" id="ARBA00022989"/>
    </source>
</evidence>
<keyword evidence="5 10" id="KW-1133">Transmembrane helix</keyword>
<evidence type="ECO:0000313" key="11">
    <source>
        <dbReference type="EMBL" id="UOF02195.1"/>
    </source>
</evidence>
<evidence type="ECO:0000256" key="7">
    <source>
        <dbReference type="ARBA" id="ARBA00038032"/>
    </source>
</evidence>
<comment type="subcellular location">
    <subcellularLocation>
        <location evidence="1 8">Cell membrane</location>
        <topology evidence="1 8">Multi-pass membrane protein</topology>
    </subcellularLocation>
</comment>
<dbReference type="Pfam" id="PF00893">
    <property type="entry name" value="Multi_Drug_Res"/>
    <property type="match status" value="1"/>
</dbReference>
<feature type="compositionally biased region" description="Polar residues" evidence="9">
    <location>
        <begin position="136"/>
        <end position="145"/>
    </location>
</feature>
<comment type="similarity">
    <text evidence="7 8">Belongs to the drug/metabolite transporter (DMT) superfamily. Small multidrug resistance (SMR) (TC 2.A.7.1) family.</text>
</comment>
<evidence type="ECO:0000256" key="4">
    <source>
        <dbReference type="ARBA" id="ARBA00022692"/>
    </source>
</evidence>
<accession>A0ABY4CB76</accession>
<evidence type="ECO:0000256" key="3">
    <source>
        <dbReference type="ARBA" id="ARBA00022475"/>
    </source>
</evidence>
<evidence type="ECO:0000256" key="6">
    <source>
        <dbReference type="ARBA" id="ARBA00023136"/>
    </source>
</evidence>
<dbReference type="PANTHER" id="PTHR30561">
    <property type="entry name" value="SMR FAMILY PROTON-DEPENDENT DRUG EFFLUX TRANSPORTER SUGE"/>
    <property type="match status" value="1"/>
</dbReference>